<reference evidence="2 3" key="1">
    <citation type="journal article" date="2023" name="bioRxiv">
        <title>High-quality genome assemblies of four members of thePodospora anserinaspecies complex.</title>
        <authorList>
            <person name="Ament-Velasquez S.L."/>
            <person name="Vogan A.A."/>
            <person name="Wallerman O."/>
            <person name="Hartmann F."/>
            <person name="Gautier V."/>
            <person name="Silar P."/>
            <person name="Giraud T."/>
            <person name="Johannesson H."/>
        </authorList>
    </citation>
    <scope>NUCLEOTIDE SEQUENCE [LARGE SCALE GENOMIC DNA]</scope>
    <source>
        <strain evidence="2 3">CBS 112042</strain>
    </source>
</reference>
<evidence type="ECO:0000313" key="3">
    <source>
        <dbReference type="Proteomes" id="UP001322138"/>
    </source>
</evidence>
<keyword evidence="3" id="KW-1185">Reference proteome</keyword>
<evidence type="ECO:0000313" key="2">
    <source>
        <dbReference type="EMBL" id="KAK4648628.1"/>
    </source>
</evidence>
<accession>A0ABR0FY58</accession>
<gene>
    <name evidence="2" type="ORF">QC761_0013070</name>
</gene>
<dbReference type="GeneID" id="87891025"/>
<feature type="region of interest" description="Disordered" evidence="1">
    <location>
        <begin position="50"/>
        <end position="69"/>
    </location>
</feature>
<comment type="caution">
    <text evidence="2">The sequence shown here is derived from an EMBL/GenBank/DDBJ whole genome shotgun (WGS) entry which is preliminary data.</text>
</comment>
<sequence>LSYSETVSYSIVQIQNLPFSCVHALIRDPRFKTGSYGVLIVTASTPLDARSSQQDAYGGGLRSIGEGKL</sequence>
<dbReference type="EMBL" id="JAFFGZ010000001">
    <property type="protein sequence ID" value="KAK4648628.1"/>
    <property type="molecule type" value="Genomic_DNA"/>
</dbReference>
<feature type="non-terminal residue" evidence="2">
    <location>
        <position position="1"/>
    </location>
</feature>
<proteinExistence type="predicted"/>
<evidence type="ECO:0000256" key="1">
    <source>
        <dbReference type="SAM" id="MobiDB-lite"/>
    </source>
</evidence>
<name>A0ABR0FY58_9PEZI</name>
<dbReference type="RefSeq" id="XP_062737603.1">
    <property type="nucleotide sequence ID" value="XM_062871952.1"/>
</dbReference>
<organism evidence="2 3">
    <name type="scientific">Podospora bellae-mahoneyi</name>
    <dbReference type="NCBI Taxonomy" id="2093777"/>
    <lineage>
        <taxon>Eukaryota</taxon>
        <taxon>Fungi</taxon>
        <taxon>Dikarya</taxon>
        <taxon>Ascomycota</taxon>
        <taxon>Pezizomycotina</taxon>
        <taxon>Sordariomycetes</taxon>
        <taxon>Sordariomycetidae</taxon>
        <taxon>Sordariales</taxon>
        <taxon>Podosporaceae</taxon>
        <taxon>Podospora</taxon>
    </lineage>
</organism>
<protein>
    <submittedName>
        <fullName evidence="2">Uncharacterized protein</fullName>
    </submittedName>
</protein>
<dbReference type="Proteomes" id="UP001322138">
    <property type="component" value="Unassembled WGS sequence"/>
</dbReference>